<keyword evidence="3" id="KW-1185">Reference proteome</keyword>
<dbReference type="AlphaFoldDB" id="A0A4S8ISF4"/>
<protein>
    <submittedName>
        <fullName evidence="2">Uncharacterized protein</fullName>
    </submittedName>
</protein>
<dbReference type="Proteomes" id="UP000317650">
    <property type="component" value="Chromosome 6"/>
</dbReference>
<comment type="caution">
    <text evidence="2">The sequence shown here is derived from an EMBL/GenBank/DDBJ whole genome shotgun (WGS) entry which is preliminary data.</text>
</comment>
<feature type="compositionally biased region" description="Low complexity" evidence="1">
    <location>
        <begin position="103"/>
        <end position="121"/>
    </location>
</feature>
<organism evidence="2 3">
    <name type="scientific">Musa balbisiana</name>
    <name type="common">Banana</name>
    <dbReference type="NCBI Taxonomy" id="52838"/>
    <lineage>
        <taxon>Eukaryota</taxon>
        <taxon>Viridiplantae</taxon>
        <taxon>Streptophyta</taxon>
        <taxon>Embryophyta</taxon>
        <taxon>Tracheophyta</taxon>
        <taxon>Spermatophyta</taxon>
        <taxon>Magnoliopsida</taxon>
        <taxon>Liliopsida</taxon>
        <taxon>Zingiberales</taxon>
        <taxon>Musaceae</taxon>
        <taxon>Musa</taxon>
    </lineage>
</organism>
<name>A0A4S8ISF4_MUSBA</name>
<reference evidence="2 3" key="1">
    <citation type="journal article" date="2019" name="Nat. Plants">
        <title>Genome sequencing of Musa balbisiana reveals subgenome evolution and function divergence in polyploid bananas.</title>
        <authorList>
            <person name="Yao X."/>
        </authorList>
    </citation>
    <scope>NUCLEOTIDE SEQUENCE [LARGE SCALE GENOMIC DNA]</scope>
    <source>
        <strain evidence="3">cv. DH-PKW</strain>
        <tissue evidence="2">Leaves</tissue>
    </source>
</reference>
<feature type="region of interest" description="Disordered" evidence="1">
    <location>
        <begin position="93"/>
        <end position="125"/>
    </location>
</feature>
<evidence type="ECO:0000313" key="2">
    <source>
        <dbReference type="EMBL" id="THU51134.1"/>
    </source>
</evidence>
<dbReference type="EMBL" id="PYDT01000009">
    <property type="protein sequence ID" value="THU51134.1"/>
    <property type="molecule type" value="Genomic_DNA"/>
</dbReference>
<proteinExistence type="predicted"/>
<evidence type="ECO:0000313" key="3">
    <source>
        <dbReference type="Proteomes" id="UP000317650"/>
    </source>
</evidence>
<evidence type="ECO:0000256" key="1">
    <source>
        <dbReference type="SAM" id="MobiDB-lite"/>
    </source>
</evidence>
<accession>A0A4S8ISF4</accession>
<sequence>MTLATCSTPSGSEAQFWRTFHFQSTFSLLVHDRALSDHDYFGPCLLFPNPATSLQFDGQLGQKCSNDQTVAHIITEQKINIWYHTVMIPIGAPKAPGGSGSNSTPRPGPSCRSGSPSCASTDASIRSSAMVRRLRWVGGGGNTGS</sequence>
<gene>
    <name evidence="2" type="ORF">C4D60_Mb06t27820</name>
</gene>